<name>D3AWC5_HETP5</name>
<dbReference type="InterPro" id="IPR024135">
    <property type="entry name" value="LAMTOR5"/>
</dbReference>
<evidence type="ECO:0000256" key="4">
    <source>
        <dbReference type="ARBA" id="ARBA00022490"/>
    </source>
</evidence>
<evidence type="ECO:0000313" key="8">
    <source>
        <dbReference type="Proteomes" id="UP000001396"/>
    </source>
</evidence>
<evidence type="ECO:0000256" key="6">
    <source>
        <dbReference type="ARBA" id="ARBA00032692"/>
    </source>
</evidence>
<dbReference type="GO" id="GO:1904263">
    <property type="term" value="P:positive regulation of TORC1 signaling"/>
    <property type="evidence" value="ECO:0007669"/>
    <property type="project" value="TreeGrafter"/>
</dbReference>
<dbReference type="RefSeq" id="XP_020438703.1">
    <property type="nucleotide sequence ID" value="XM_020571429.1"/>
</dbReference>
<keyword evidence="8" id="KW-1185">Reference proteome</keyword>
<evidence type="ECO:0000256" key="2">
    <source>
        <dbReference type="ARBA" id="ARBA00004496"/>
    </source>
</evidence>
<protein>
    <recommendedName>
        <fullName evidence="6">Late endosomal/lysosomal adaptor and MAPK and MTOR activator 5</fullName>
    </recommendedName>
</protein>
<dbReference type="Proteomes" id="UP000001396">
    <property type="component" value="Unassembled WGS sequence"/>
</dbReference>
<comment type="similarity">
    <text evidence="3">Belongs to the LAMTOR5 family.</text>
</comment>
<dbReference type="GeneID" id="31355933"/>
<dbReference type="OMA" id="HIMDSNP"/>
<evidence type="ECO:0000256" key="3">
    <source>
        <dbReference type="ARBA" id="ARBA00007795"/>
    </source>
</evidence>
<dbReference type="FunCoup" id="D3AWC5">
    <property type="interactions" value="3"/>
</dbReference>
<dbReference type="EMBL" id="ADBJ01000002">
    <property type="protein sequence ID" value="EFA86598.1"/>
    <property type="molecule type" value="Genomic_DNA"/>
</dbReference>
<dbReference type="GO" id="GO:0005085">
    <property type="term" value="F:guanyl-nucleotide exchange factor activity"/>
    <property type="evidence" value="ECO:0007669"/>
    <property type="project" value="TreeGrafter"/>
</dbReference>
<comment type="caution">
    <text evidence="7">The sequence shown here is derived from an EMBL/GenBank/DDBJ whole genome shotgun (WGS) entry which is preliminary data.</text>
</comment>
<dbReference type="PANTHER" id="PTHR13342:SF2">
    <property type="entry name" value="RAGULATOR COMPLEX PROTEIN LAMTOR5"/>
    <property type="match status" value="1"/>
</dbReference>
<accession>D3AWC5</accession>
<keyword evidence="4" id="KW-0963">Cytoplasm</keyword>
<organism evidence="7 8">
    <name type="scientific">Heterostelium pallidum (strain ATCC 26659 / Pp 5 / PN500)</name>
    <name type="common">Cellular slime mold</name>
    <name type="synonym">Polysphondylium pallidum</name>
    <dbReference type="NCBI Taxonomy" id="670386"/>
    <lineage>
        <taxon>Eukaryota</taxon>
        <taxon>Amoebozoa</taxon>
        <taxon>Evosea</taxon>
        <taxon>Eumycetozoa</taxon>
        <taxon>Dictyostelia</taxon>
        <taxon>Acytosteliales</taxon>
        <taxon>Acytosteliaceae</taxon>
        <taxon>Heterostelium</taxon>
    </lineage>
</organism>
<dbReference type="PANTHER" id="PTHR13342">
    <property type="entry name" value="RAGULATOR COMPLEX PROTEIN LAMTOR5"/>
    <property type="match status" value="1"/>
</dbReference>
<dbReference type="GO" id="GO:0071230">
    <property type="term" value="P:cellular response to amino acid stimulus"/>
    <property type="evidence" value="ECO:0007669"/>
    <property type="project" value="TreeGrafter"/>
</dbReference>
<dbReference type="Pfam" id="PF16672">
    <property type="entry name" value="LAMTOR5"/>
    <property type="match status" value="1"/>
</dbReference>
<evidence type="ECO:0000256" key="1">
    <source>
        <dbReference type="ARBA" id="ARBA00004371"/>
    </source>
</evidence>
<dbReference type="Gene3D" id="3.30.450.30">
    <property type="entry name" value="Dynein light chain 2a, cytoplasmic"/>
    <property type="match status" value="1"/>
</dbReference>
<evidence type="ECO:0000256" key="5">
    <source>
        <dbReference type="ARBA" id="ARBA00023228"/>
    </source>
</evidence>
<reference evidence="7 8" key="1">
    <citation type="journal article" date="2011" name="Genome Res.">
        <title>Phylogeny-wide analysis of social amoeba genomes highlights ancient origins for complex intercellular communication.</title>
        <authorList>
            <person name="Heidel A.J."/>
            <person name="Lawal H.M."/>
            <person name="Felder M."/>
            <person name="Schilde C."/>
            <person name="Helps N.R."/>
            <person name="Tunggal B."/>
            <person name="Rivero F."/>
            <person name="John U."/>
            <person name="Schleicher M."/>
            <person name="Eichinger L."/>
            <person name="Platzer M."/>
            <person name="Noegel A.A."/>
            <person name="Schaap P."/>
            <person name="Gloeckner G."/>
        </authorList>
    </citation>
    <scope>NUCLEOTIDE SEQUENCE [LARGE SCALE GENOMIC DNA]</scope>
    <source>
        <strain evidence="8">ATCC 26659 / Pp 5 / PN500</strain>
    </source>
</reference>
<sequence length="97" mass="10545">MDRQLADALNQCSSTNGVVGMVCTDKSGLCLKATGGVNASTAGYYRSIIEKATTLLSKNEAPKITIETDTSLTNLHSIIVVRSYRQQQNKPKVLIYH</sequence>
<comment type="subcellular location">
    <subcellularLocation>
        <location evidence="2">Cytoplasm</location>
    </subcellularLocation>
    <subcellularLocation>
        <location evidence="1">Lysosome</location>
    </subcellularLocation>
</comment>
<evidence type="ECO:0000313" key="7">
    <source>
        <dbReference type="EMBL" id="EFA86598.1"/>
    </source>
</evidence>
<dbReference type="AlphaFoldDB" id="D3AWC5"/>
<proteinExistence type="inferred from homology"/>
<dbReference type="InParanoid" id="D3AWC5"/>
<dbReference type="STRING" id="670386.D3AWC5"/>
<gene>
    <name evidence="7" type="ORF">PPL_00399</name>
</gene>
<dbReference type="GO" id="GO:0005764">
    <property type="term" value="C:lysosome"/>
    <property type="evidence" value="ECO:0007669"/>
    <property type="project" value="UniProtKB-SubCell"/>
</dbReference>
<keyword evidence="5" id="KW-0458">Lysosome</keyword>
<dbReference type="GO" id="GO:0071986">
    <property type="term" value="C:Ragulator complex"/>
    <property type="evidence" value="ECO:0007669"/>
    <property type="project" value="InterPro"/>
</dbReference>